<reference evidence="1 2" key="1">
    <citation type="submission" date="2016-01" db="EMBL/GenBank/DDBJ databases">
        <title>Draft Genome Sequences of Seven Thermophilic Sporeformers Isolated from Foods.</title>
        <authorList>
            <person name="Berendsen E.M."/>
            <person name="Wells-Bennik M.H."/>
            <person name="Krawcyk A.O."/>
            <person name="De Jong A."/>
            <person name="Holsappel S."/>
            <person name="Eijlander R.T."/>
            <person name="Kuipers O.P."/>
        </authorList>
    </citation>
    <scope>NUCLEOTIDE SEQUENCE [LARGE SCALE GENOMIC DNA]</scope>
    <source>
        <strain evidence="1 2">B4135</strain>
    </source>
</reference>
<evidence type="ECO:0000313" key="1">
    <source>
        <dbReference type="EMBL" id="KYD17500.1"/>
    </source>
</evidence>
<organism evidence="1 2">
    <name type="scientific">Caldibacillus debilis</name>
    <dbReference type="NCBI Taxonomy" id="301148"/>
    <lineage>
        <taxon>Bacteria</taxon>
        <taxon>Bacillati</taxon>
        <taxon>Bacillota</taxon>
        <taxon>Bacilli</taxon>
        <taxon>Bacillales</taxon>
        <taxon>Bacillaceae</taxon>
        <taxon>Caldibacillus</taxon>
    </lineage>
</organism>
<dbReference type="AlphaFoldDB" id="A0A150LYV7"/>
<protein>
    <submittedName>
        <fullName evidence="1">Uncharacterized protein</fullName>
    </submittedName>
</protein>
<gene>
    <name evidence="1" type="ORF">B4135_2522</name>
</gene>
<dbReference type="STRING" id="301148.B4135_2522"/>
<dbReference type="Proteomes" id="UP000075683">
    <property type="component" value="Unassembled WGS sequence"/>
</dbReference>
<comment type="caution">
    <text evidence="1">The sequence shown here is derived from an EMBL/GenBank/DDBJ whole genome shotgun (WGS) entry which is preliminary data.</text>
</comment>
<name>A0A150LYV7_9BACI</name>
<dbReference type="EMBL" id="LQYT01000056">
    <property type="protein sequence ID" value="KYD17500.1"/>
    <property type="molecule type" value="Genomic_DNA"/>
</dbReference>
<proteinExistence type="predicted"/>
<evidence type="ECO:0000313" key="2">
    <source>
        <dbReference type="Proteomes" id="UP000075683"/>
    </source>
</evidence>
<accession>A0A150LYV7</accession>
<sequence>MEIKKACVFYKNEGVKNNCRHQKLKKVSIYKRSLPVLCPKRTGERNQRFSAERLNDFDIFNR</sequence>